<accession>A0A402A9F1</accession>
<gene>
    <name evidence="1" type="ORF">KTT_54400</name>
</gene>
<sequence length="62" mass="7381">MQGFSVTTQVEARMQERGSGQNTFIMHTCYEEDQNKNLQQERSGIMMVEVREKLENVRYKCY</sequence>
<name>A0A402A9F1_9CHLR</name>
<proteinExistence type="predicted"/>
<dbReference type="Proteomes" id="UP000287352">
    <property type="component" value="Unassembled WGS sequence"/>
</dbReference>
<dbReference type="AlphaFoldDB" id="A0A402A9F1"/>
<evidence type="ECO:0000313" key="1">
    <source>
        <dbReference type="EMBL" id="GCE15581.1"/>
    </source>
</evidence>
<dbReference type="EMBL" id="BIFR01000002">
    <property type="protein sequence ID" value="GCE15581.1"/>
    <property type="molecule type" value="Genomic_DNA"/>
</dbReference>
<protein>
    <submittedName>
        <fullName evidence="1">Uncharacterized protein</fullName>
    </submittedName>
</protein>
<keyword evidence="2" id="KW-1185">Reference proteome</keyword>
<evidence type="ECO:0000313" key="2">
    <source>
        <dbReference type="Proteomes" id="UP000287352"/>
    </source>
</evidence>
<comment type="caution">
    <text evidence="1">The sequence shown here is derived from an EMBL/GenBank/DDBJ whole genome shotgun (WGS) entry which is preliminary data.</text>
</comment>
<organism evidence="1 2">
    <name type="scientific">Tengunoibacter tsumagoiensis</name>
    <dbReference type="NCBI Taxonomy" id="2014871"/>
    <lineage>
        <taxon>Bacteria</taxon>
        <taxon>Bacillati</taxon>
        <taxon>Chloroflexota</taxon>
        <taxon>Ktedonobacteria</taxon>
        <taxon>Ktedonobacterales</taxon>
        <taxon>Dictyobacteraceae</taxon>
        <taxon>Tengunoibacter</taxon>
    </lineage>
</organism>
<reference evidence="2" key="1">
    <citation type="submission" date="2018-12" db="EMBL/GenBank/DDBJ databases">
        <title>Tengunoibacter tsumagoiensis gen. nov., sp. nov., Dictyobacter kobayashii sp. nov., D. alpinus sp. nov., and D. joshuensis sp. nov. and description of Dictyobacteraceae fam. nov. within the order Ktedonobacterales isolated from Tengu-no-mugimeshi.</title>
        <authorList>
            <person name="Wang C.M."/>
            <person name="Zheng Y."/>
            <person name="Sakai Y."/>
            <person name="Toyoda A."/>
            <person name="Minakuchi Y."/>
            <person name="Abe K."/>
            <person name="Yokota A."/>
            <person name="Yabe S."/>
        </authorList>
    </citation>
    <scope>NUCLEOTIDE SEQUENCE [LARGE SCALE GENOMIC DNA]</scope>
    <source>
        <strain evidence="2">Uno3</strain>
    </source>
</reference>